<evidence type="ECO:0000313" key="2">
    <source>
        <dbReference type="Proteomes" id="UP000485880"/>
    </source>
</evidence>
<protein>
    <recommendedName>
        <fullName evidence="3">Transposase</fullName>
    </recommendedName>
</protein>
<proteinExistence type="predicted"/>
<dbReference type="EMBL" id="CABFMQ020000084">
    <property type="protein sequence ID" value="VTZ50673.1"/>
    <property type="molecule type" value="Genomic_DNA"/>
</dbReference>
<accession>A0A8B6M6J8</accession>
<dbReference type="Proteomes" id="UP000485880">
    <property type="component" value="Unassembled WGS sequence"/>
</dbReference>
<organism evidence="1 2">
    <name type="scientific">Methylocella tundrae</name>
    <dbReference type="NCBI Taxonomy" id="227605"/>
    <lineage>
        <taxon>Bacteria</taxon>
        <taxon>Pseudomonadati</taxon>
        <taxon>Pseudomonadota</taxon>
        <taxon>Alphaproteobacteria</taxon>
        <taxon>Hyphomicrobiales</taxon>
        <taxon>Beijerinckiaceae</taxon>
        <taxon>Methylocella</taxon>
    </lineage>
</organism>
<dbReference type="AlphaFoldDB" id="A0A8B6M6J8"/>
<comment type="caution">
    <text evidence="1">The sequence shown here is derived from an EMBL/GenBank/DDBJ whole genome shotgun (WGS) entry which is preliminary data.</text>
</comment>
<evidence type="ECO:0008006" key="3">
    <source>
        <dbReference type="Google" id="ProtNLM"/>
    </source>
</evidence>
<keyword evidence="2" id="KW-1185">Reference proteome</keyword>
<sequence>MRWIVGGKTASRCAASASQMGRFETLWLTDEKNLGVLADLSGQWIDRVHGRRSPKGVVLDMESSVSPADSIDRRNARLGDCDGCIGKDVQIELIERTTRFTILLHLPRMEGHGDIARVKNGPALAGHSAEAVRDAIAATITRLPEQLRRLLTSDQGASIKRSRPRAIHRTRVDSPIPRSCATSRCVRPLVRTRRTASSSNSRVKRFCSGIELCRASGFHAAG</sequence>
<evidence type="ECO:0000313" key="1">
    <source>
        <dbReference type="EMBL" id="VTZ50673.1"/>
    </source>
</evidence>
<name>A0A8B6M6J8_METTU</name>
<gene>
    <name evidence="1" type="ORF">MPC4_270034</name>
</gene>
<reference evidence="1 2" key="1">
    <citation type="submission" date="2019-05" db="EMBL/GenBank/DDBJ databases">
        <authorList>
            <person name="Farhan Ul Haque M."/>
        </authorList>
    </citation>
    <scope>NUCLEOTIDE SEQUENCE [LARGE SCALE GENOMIC DNA]</scope>
    <source>
        <strain evidence="1">2</strain>
    </source>
</reference>